<evidence type="ECO:0000313" key="4">
    <source>
        <dbReference type="Proteomes" id="UP000246635"/>
    </source>
</evidence>
<feature type="region of interest" description="Disordered" evidence="1">
    <location>
        <begin position="28"/>
        <end position="60"/>
    </location>
</feature>
<dbReference type="OrthoDB" id="2376193at2"/>
<feature type="compositionally biased region" description="Low complexity" evidence="1">
    <location>
        <begin position="254"/>
        <end position="268"/>
    </location>
</feature>
<protein>
    <recommendedName>
        <fullName evidence="5">LysM domain-containing protein</fullName>
    </recommendedName>
</protein>
<feature type="chain" id="PRO_5016123713" description="LysM domain-containing protein" evidence="2">
    <location>
        <begin position="25"/>
        <end position="268"/>
    </location>
</feature>
<feature type="signal peptide" evidence="2">
    <location>
        <begin position="1"/>
        <end position="24"/>
    </location>
</feature>
<feature type="compositionally biased region" description="Low complexity" evidence="1">
    <location>
        <begin position="28"/>
        <end position="38"/>
    </location>
</feature>
<sequence>MKKYVKVIGMTAALALMVPLSAFAATNTDSTTSTTPTSQVQADSSAKQGNGMHERGGRGGQFISDSVLTLLGLDREALNEKLAAGSTLAEIAEAQGVSTDELKAALAAAFQERRSADEEQFTANLDNLINSDQLDQGREHGQGKGLGFGFEHNLDTVATALNLTEDELQTELQAGKTIAAIAEEQGISEDTVISALETAINAQIDQAVTDGKLTAEEAATQKEKTAEQAQNIVNGEFSFKGDGGHRGGMKAKGDASAADSASTTETTE</sequence>
<keyword evidence="2" id="KW-0732">Signal</keyword>
<accession>A0A2V2YP86</accession>
<evidence type="ECO:0008006" key="5">
    <source>
        <dbReference type="Google" id="ProtNLM"/>
    </source>
</evidence>
<feature type="region of interest" description="Disordered" evidence="1">
    <location>
        <begin position="236"/>
        <end position="268"/>
    </location>
</feature>
<proteinExistence type="predicted"/>
<keyword evidence="4" id="KW-1185">Reference proteome</keyword>
<dbReference type="EMBL" id="QGTQ01000024">
    <property type="protein sequence ID" value="PWV95911.1"/>
    <property type="molecule type" value="Genomic_DNA"/>
</dbReference>
<reference evidence="3 4" key="1">
    <citation type="submission" date="2018-05" db="EMBL/GenBank/DDBJ databases">
        <title>Genomic Encyclopedia of Type Strains, Phase III (KMG-III): the genomes of soil and plant-associated and newly described type strains.</title>
        <authorList>
            <person name="Whitman W."/>
        </authorList>
    </citation>
    <scope>NUCLEOTIDE SEQUENCE [LARGE SCALE GENOMIC DNA]</scope>
    <source>
        <strain evidence="3 4">CECT 5696</strain>
    </source>
</reference>
<name>A0A2V2YP86_9BACL</name>
<organism evidence="3 4">
    <name type="scientific">Paenibacillus cellulosilyticus</name>
    <dbReference type="NCBI Taxonomy" id="375489"/>
    <lineage>
        <taxon>Bacteria</taxon>
        <taxon>Bacillati</taxon>
        <taxon>Bacillota</taxon>
        <taxon>Bacilli</taxon>
        <taxon>Bacillales</taxon>
        <taxon>Paenibacillaceae</taxon>
        <taxon>Paenibacillus</taxon>
    </lineage>
</organism>
<comment type="caution">
    <text evidence="3">The sequence shown here is derived from an EMBL/GenBank/DDBJ whole genome shotgun (WGS) entry which is preliminary data.</text>
</comment>
<dbReference type="AlphaFoldDB" id="A0A2V2YP86"/>
<feature type="compositionally biased region" description="Polar residues" evidence="1">
    <location>
        <begin position="39"/>
        <end position="48"/>
    </location>
</feature>
<evidence type="ECO:0000256" key="1">
    <source>
        <dbReference type="SAM" id="MobiDB-lite"/>
    </source>
</evidence>
<gene>
    <name evidence="3" type="ORF">DFQ01_12488</name>
</gene>
<dbReference type="RefSeq" id="WP_110046259.1">
    <property type="nucleotide sequence ID" value="NZ_CP054613.1"/>
</dbReference>
<evidence type="ECO:0000313" key="3">
    <source>
        <dbReference type="EMBL" id="PWV95911.1"/>
    </source>
</evidence>
<evidence type="ECO:0000256" key="2">
    <source>
        <dbReference type="SAM" id="SignalP"/>
    </source>
</evidence>
<dbReference type="Proteomes" id="UP000246635">
    <property type="component" value="Unassembled WGS sequence"/>
</dbReference>